<dbReference type="InterPro" id="IPR033162">
    <property type="entry name" value="TBCD"/>
</dbReference>
<comment type="caution">
    <text evidence="2">The sequence shown here is derived from an EMBL/GenBank/DDBJ whole genome shotgun (WGS) entry which is preliminary data.</text>
</comment>
<dbReference type="OrthoDB" id="10253476at2759"/>
<keyword evidence="3" id="KW-1185">Reference proteome</keyword>
<dbReference type="AlphaFoldDB" id="A0A4Z1SXS8"/>
<dbReference type="InterPro" id="IPR058033">
    <property type="entry name" value="ARM_TBCD_2nd"/>
</dbReference>
<evidence type="ECO:0000313" key="3">
    <source>
        <dbReference type="Proteomes" id="UP000315496"/>
    </source>
</evidence>
<protein>
    <submittedName>
        <fullName evidence="2">Tubulin specific chaperone D</fullName>
    </submittedName>
</protein>
<dbReference type="PANTHER" id="PTHR12658">
    <property type="entry name" value="BETA-TUBULIN COFACTOR D"/>
    <property type="match status" value="1"/>
</dbReference>
<dbReference type="EMBL" id="VDLU01000001">
    <property type="protein sequence ID" value="TNJ30496.1"/>
    <property type="molecule type" value="Genomic_DNA"/>
</dbReference>
<feature type="domain" description="Tubulin-folding cofactor D ARM repeats" evidence="1">
    <location>
        <begin position="347"/>
        <end position="522"/>
    </location>
</feature>
<dbReference type="InterPro" id="IPR011989">
    <property type="entry name" value="ARM-like"/>
</dbReference>
<proteinExistence type="predicted"/>
<gene>
    <name evidence="2" type="ORF">GMRT_12703</name>
</gene>
<evidence type="ECO:0000259" key="1">
    <source>
        <dbReference type="Pfam" id="PF25767"/>
    </source>
</evidence>
<dbReference type="GO" id="GO:0007023">
    <property type="term" value="P:post-chaperonin tubulin folding pathway"/>
    <property type="evidence" value="ECO:0007669"/>
    <property type="project" value="InterPro"/>
</dbReference>
<dbReference type="Proteomes" id="UP000315496">
    <property type="component" value="Chromosome 1"/>
</dbReference>
<dbReference type="VEuPathDB" id="GiardiaDB:GMRT_12703"/>
<dbReference type="PANTHER" id="PTHR12658:SF0">
    <property type="entry name" value="TUBULIN-SPECIFIC CHAPERONE D"/>
    <property type="match status" value="1"/>
</dbReference>
<organism evidence="2 3">
    <name type="scientific">Giardia muris</name>
    <dbReference type="NCBI Taxonomy" id="5742"/>
    <lineage>
        <taxon>Eukaryota</taxon>
        <taxon>Metamonada</taxon>
        <taxon>Diplomonadida</taxon>
        <taxon>Hexamitidae</taxon>
        <taxon>Giardiinae</taxon>
        <taxon>Giardia</taxon>
    </lineage>
</organism>
<name>A0A4Z1SXS8_GIAMU</name>
<dbReference type="Gene3D" id="1.25.10.10">
    <property type="entry name" value="Leucine-rich Repeat Variant"/>
    <property type="match status" value="1"/>
</dbReference>
<reference evidence="2 3" key="1">
    <citation type="submission" date="2019-05" db="EMBL/GenBank/DDBJ databases">
        <title>The compact genome of Giardia muris reveals important steps in the evolution of intestinal protozoan parasites.</title>
        <authorList>
            <person name="Xu F."/>
            <person name="Jimenez-Gonzalez A."/>
            <person name="Einarsson E."/>
            <person name="Astvaldsson A."/>
            <person name="Peirasmaki D."/>
            <person name="Eckmann L."/>
            <person name="Andersson J.O."/>
            <person name="Svard S.G."/>
            <person name="Jerlstrom-Hultqvist J."/>
        </authorList>
    </citation>
    <scope>NUCLEOTIDE SEQUENCE [LARGE SCALE GENOMIC DNA]</scope>
    <source>
        <strain evidence="2 3">Roberts-Thomson</strain>
    </source>
</reference>
<accession>A0A4Z1SXS8</accession>
<dbReference type="GO" id="GO:0005096">
    <property type="term" value="F:GTPase activator activity"/>
    <property type="evidence" value="ECO:0007669"/>
    <property type="project" value="InterPro"/>
</dbReference>
<sequence length="1272" mass="143369">MKATENIEGLLSLSSAALCTRDARQGFQKALRYNDQLRAFLEAPYHLDVRLPDLINPLIAHLRKDWETQHVSKPWLYSILYSLIDVRGLRPLTRFFPNEVMDLERCVFLLKNWYGQELVVTSLDEIHTNDRPLTLETPKFNTVYDEQGVSADAKHRVTFVLFVALSVLVGVPFDIASLDSTGNLVDTVAALVLSSFDDGTNTHTISTEVLARLATRPDLRETFLPKLLMHLNGILSEYCTRSRKPSDLGIESKTGEFDITNRGKISACLMCISYCTRFSDREHLLHLSTILEDPMEMLGVLLKDPNRDIRRLCIVLSTRLSTVYLPQRNFLWRQRVLQQRSRLELKDEYLRELDGFSIPDEFDYYVTSLLTGLQDDDTGIRLASAKGFALVVGRLPFLFANELVEELLHLFSPAESPETWHGAGMALGEIIRCGLLMPERISQVSKVVAEALRFERQKSGVIVRDTACFIVWSLSRAYHTCQELMLEASTIAANILVVALFDREVNIRRAAAAAFQELAGRVREPYVPSAIKAAALVDYYALGSKKYSYQTISLQIAELDQQYLDAIVTALHTRYVIHLDGSIRTLAAQTLASTLLVDQDVDTRSERAKVVFSLLLSLLKNTDPEEDWMSYCGYLLAISNCVREFCNDGPMLGTLVVSLLRDLWDSQESLFKQGKRFKNNADGSFNIICATSTLISNIAQCPLEYAVQIVSSDEIYRAYYEYLLSVLEYSILVTIDSMSIAMFDTENTNDVILALRALAALYSSMIKEQPSGGYKLSNTFFKDCINSAIVNSTLATLAALGLTPEQFLVEEAYYIQKRCYDELKRTMAPSEYVTRLYVLSTIEATFLSLKHLSEDDVELTSFILSACLTDFGSDQRGDVGSLVRLKTFRVLRLLLSTNPVTLPFFSHLYKNALVMFLGSRIDIMRIDAVISLYEDLKGPIDWSDVDLTLVDSYMCSYEREKETLAQMRDEAHKQRREDFTEIDKHMYDLHQRELRDDDPLTEDSTINILALTPHLSYTALNILAVVFLPSEGYGSIAANALVYVFGVMSETVSTYMMRLILELTGKRSISVLVKHVLMGPNSDKFLASIKQAIAKGVEPLLTALNSAIGTWAPGDQYKFSILDSALSLLDFLYAYDVHESDDEIIFERLSVILKLCRVLTSPKLLKYIVGIFASGGAIGVRNGFNKARDRCIRALILMMGHRVTRVRQIAAEALLELLLIQSWLPEDSTEDAVLKLTACDWHMLDQDELEYSRALLCQCLSIDPPPAKKSSK</sequence>
<dbReference type="SUPFAM" id="SSF48371">
    <property type="entry name" value="ARM repeat"/>
    <property type="match status" value="1"/>
</dbReference>
<dbReference type="Pfam" id="PF25767">
    <property type="entry name" value="ARM_TBCD_2nd"/>
    <property type="match status" value="1"/>
</dbReference>
<dbReference type="Pfam" id="PF23579">
    <property type="entry name" value="ARM_TBCD"/>
    <property type="match status" value="1"/>
</dbReference>
<dbReference type="GO" id="GO:0048487">
    <property type="term" value="F:beta-tubulin binding"/>
    <property type="evidence" value="ECO:0007669"/>
    <property type="project" value="InterPro"/>
</dbReference>
<evidence type="ECO:0000313" key="2">
    <source>
        <dbReference type="EMBL" id="TNJ30496.1"/>
    </source>
</evidence>
<dbReference type="GO" id="GO:0000226">
    <property type="term" value="P:microtubule cytoskeleton organization"/>
    <property type="evidence" value="ECO:0007669"/>
    <property type="project" value="TreeGrafter"/>
</dbReference>
<dbReference type="GO" id="GO:0007021">
    <property type="term" value="P:tubulin complex assembly"/>
    <property type="evidence" value="ECO:0007669"/>
    <property type="project" value="InterPro"/>
</dbReference>
<dbReference type="InterPro" id="IPR016024">
    <property type="entry name" value="ARM-type_fold"/>
</dbReference>